<accession>A0A2A2IGI2</accession>
<evidence type="ECO:0000313" key="2">
    <source>
        <dbReference type="Proteomes" id="UP000218887"/>
    </source>
</evidence>
<sequence>MSKVNETGKINNEHDVGYRSLLKAKQVFVQLLKSFIDKKWVKQIDESNIELVDKSFILRTFRRKKPILYII</sequence>
<dbReference type="Proteomes" id="UP000218887">
    <property type="component" value="Unassembled WGS sequence"/>
</dbReference>
<evidence type="ECO:0000313" key="1">
    <source>
        <dbReference type="EMBL" id="PAV30478.1"/>
    </source>
</evidence>
<protein>
    <submittedName>
        <fullName evidence="1">Uncharacterized protein</fullName>
    </submittedName>
</protein>
<gene>
    <name evidence="1" type="ORF">CIL05_05075</name>
</gene>
<name>A0A2A2IGI2_9BACI</name>
<reference evidence="1 2" key="1">
    <citation type="submission" date="2017-08" db="EMBL/GenBank/DDBJ databases">
        <title>Virgibacillus indicus sp. nov. and Virgibacillus profoundi sp. nov, two moderately halophilic bacteria isolated from marine sediment by using the Microfluidic Streak Plate.</title>
        <authorList>
            <person name="Xu B."/>
            <person name="Hu B."/>
            <person name="Wang J."/>
            <person name="Zhu Y."/>
            <person name="Huang L."/>
            <person name="Du W."/>
            <person name="Huang Y."/>
        </authorList>
    </citation>
    <scope>NUCLEOTIDE SEQUENCE [LARGE SCALE GENOMIC DNA]</scope>
    <source>
        <strain evidence="1 2">IO3-P3-H5</strain>
    </source>
</reference>
<keyword evidence="2" id="KW-1185">Reference proteome</keyword>
<proteinExistence type="predicted"/>
<organism evidence="1 2">
    <name type="scientific">Virgibacillus profundi</name>
    <dbReference type="NCBI Taxonomy" id="2024555"/>
    <lineage>
        <taxon>Bacteria</taxon>
        <taxon>Bacillati</taxon>
        <taxon>Bacillota</taxon>
        <taxon>Bacilli</taxon>
        <taxon>Bacillales</taxon>
        <taxon>Bacillaceae</taxon>
        <taxon>Virgibacillus</taxon>
    </lineage>
</organism>
<comment type="caution">
    <text evidence="1">The sequence shown here is derived from an EMBL/GenBank/DDBJ whole genome shotgun (WGS) entry which is preliminary data.</text>
</comment>
<dbReference type="EMBL" id="NPOA01000003">
    <property type="protein sequence ID" value="PAV30478.1"/>
    <property type="molecule type" value="Genomic_DNA"/>
</dbReference>
<dbReference type="AlphaFoldDB" id="A0A2A2IGI2"/>
<dbReference type="RefSeq" id="WP_095654444.1">
    <property type="nucleotide sequence ID" value="NZ_NPOA01000003.1"/>
</dbReference>